<proteinExistence type="predicted"/>
<organism evidence="1">
    <name type="scientific">Apophua simplicipes ichnovirus</name>
    <dbReference type="NCBI Taxonomy" id="1329648"/>
    <lineage>
        <taxon>Viruses</taxon>
        <taxon>Viruses incertae sedis</taxon>
        <taxon>Polydnaviriformidae</taxon>
        <taxon>Ichnoviriform</taxon>
    </lineage>
</organism>
<sequence>MSGHRNGSTRADKIVAEIDKCDEKLLTYRRNEKMGADKRNDIITIRARKEMLIAELKRIVQFWSVIPTYIEEIILSSTL</sequence>
<accession>S5DMR4</accession>
<protein>
    <submittedName>
        <fullName evidence="1">AsIV-cont00152-ORF1</fullName>
    </submittedName>
</protein>
<dbReference type="EMBL" id="KC752358">
    <property type="protein sequence ID" value="AGQ20244.1"/>
    <property type="molecule type" value="Genomic_DNA"/>
</dbReference>
<evidence type="ECO:0000313" key="1">
    <source>
        <dbReference type="EMBL" id="AGQ20244.1"/>
    </source>
</evidence>
<name>S5DMR4_9VIRU</name>
<reference evidence="1" key="1">
    <citation type="journal article" date="2013" name="J. Gen. Virol.">
        <title>Ultrastructural and genomic characterization of a second banchine polydnavirus confirms the existence of shared features within this ichnovirus lineage.</title>
        <authorList>
            <person name="Djoumad A."/>
            <person name="Stoltz D."/>
            <person name="Beliveau C."/>
            <person name="Boyle B."/>
            <person name="Kuhn L."/>
            <person name="Cusson M."/>
        </authorList>
    </citation>
    <scope>NUCLEOTIDE SEQUENCE</scope>
</reference>